<gene>
    <name evidence="2" type="ORF">JOF28_001303</name>
</gene>
<sequence>MSPVDPTHAGSAHADQALTSTDVEAPALAASTASQALENRYGSARRRRFDRRFALWTAGALVLACIGFFFFSGWQTTSQIDWQDIGYTKKSELVLEARFEVTGPANTAVACAVEALNTSKATVGWKIIEIPPSDKFTHTISTKLVTTTPATAVTTRECWVVV</sequence>
<proteinExistence type="predicted"/>
<dbReference type="Proteomes" id="UP000675163">
    <property type="component" value="Unassembled WGS sequence"/>
</dbReference>
<reference evidence="2" key="1">
    <citation type="submission" date="2021-02" db="EMBL/GenBank/DDBJ databases">
        <title>Sequencing the genomes of 1000 actinobacteria strains.</title>
        <authorList>
            <person name="Klenk H.-P."/>
        </authorList>
    </citation>
    <scope>NUCLEOTIDE SEQUENCE</scope>
    <source>
        <strain evidence="2">DSM 22850</strain>
    </source>
</reference>
<evidence type="ECO:0000313" key="2">
    <source>
        <dbReference type="EMBL" id="MBP1326071.1"/>
    </source>
</evidence>
<comment type="caution">
    <text evidence="2">The sequence shown here is derived from an EMBL/GenBank/DDBJ whole genome shotgun (WGS) entry which is preliminary data.</text>
</comment>
<keyword evidence="3" id="KW-1185">Reference proteome</keyword>
<dbReference type="RefSeq" id="WP_342452103.1">
    <property type="nucleotide sequence ID" value="NZ_JAFIDA010000001.1"/>
</dbReference>
<protein>
    <recommendedName>
        <fullName evidence="4">DUF4307 domain-containing protein</fullName>
    </recommendedName>
</protein>
<evidence type="ECO:0008006" key="4">
    <source>
        <dbReference type="Google" id="ProtNLM"/>
    </source>
</evidence>
<name>A0A940T5J9_9MICO</name>
<feature type="transmembrane region" description="Helical" evidence="1">
    <location>
        <begin position="53"/>
        <end position="74"/>
    </location>
</feature>
<dbReference type="InterPro" id="IPR025443">
    <property type="entry name" value="DUF4307"/>
</dbReference>
<evidence type="ECO:0000313" key="3">
    <source>
        <dbReference type="Proteomes" id="UP000675163"/>
    </source>
</evidence>
<evidence type="ECO:0000256" key="1">
    <source>
        <dbReference type="SAM" id="Phobius"/>
    </source>
</evidence>
<keyword evidence="1" id="KW-0472">Membrane</keyword>
<dbReference type="Pfam" id="PF14155">
    <property type="entry name" value="DUF4307"/>
    <property type="match status" value="1"/>
</dbReference>
<organism evidence="2 3">
    <name type="scientific">Leucobacter exalbidus</name>
    <dbReference type="NCBI Taxonomy" id="662960"/>
    <lineage>
        <taxon>Bacteria</taxon>
        <taxon>Bacillati</taxon>
        <taxon>Actinomycetota</taxon>
        <taxon>Actinomycetes</taxon>
        <taxon>Micrococcales</taxon>
        <taxon>Microbacteriaceae</taxon>
        <taxon>Leucobacter</taxon>
    </lineage>
</organism>
<dbReference type="AlphaFoldDB" id="A0A940T5J9"/>
<dbReference type="EMBL" id="JAFIDA010000001">
    <property type="protein sequence ID" value="MBP1326071.1"/>
    <property type="molecule type" value="Genomic_DNA"/>
</dbReference>
<keyword evidence="1" id="KW-0812">Transmembrane</keyword>
<keyword evidence="1" id="KW-1133">Transmembrane helix</keyword>
<accession>A0A940T5J9</accession>